<evidence type="ECO:0000259" key="5">
    <source>
        <dbReference type="Pfam" id="PF00271"/>
    </source>
</evidence>
<feature type="domain" description="Helicase C-terminal" evidence="5">
    <location>
        <begin position="85"/>
        <end position="160"/>
    </location>
</feature>
<reference evidence="6" key="1">
    <citation type="journal article" date="2020" name="New Phytol.">
        <title>Comparative genomics reveals dynamic genome evolution in host specialist ectomycorrhizal fungi.</title>
        <authorList>
            <person name="Lofgren L.A."/>
            <person name="Nguyen N.H."/>
            <person name="Vilgalys R."/>
            <person name="Ruytinx J."/>
            <person name="Liao H.L."/>
            <person name="Branco S."/>
            <person name="Kuo A."/>
            <person name="LaButti K."/>
            <person name="Lipzen A."/>
            <person name="Andreopoulos W."/>
            <person name="Pangilinan J."/>
            <person name="Riley R."/>
            <person name="Hundley H."/>
            <person name="Na H."/>
            <person name="Barry K."/>
            <person name="Grigoriev I.V."/>
            <person name="Stajich J.E."/>
            <person name="Kennedy P.G."/>
        </authorList>
    </citation>
    <scope>NUCLEOTIDE SEQUENCE</scope>
    <source>
        <strain evidence="6">DOB743</strain>
    </source>
</reference>
<organism evidence="6 7">
    <name type="scientific">Suillus placidus</name>
    <dbReference type="NCBI Taxonomy" id="48579"/>
    <lineage>
        <taxon>Eukaryota</taxon>
        <taxon>Fungi</taxon>
        <taxon>Dikarya</taxon>
        <taxon>Basidiomycota</taxon>
        <taxon>Agaricomycotina</taxon>
        <taxon>Agaricomycetes</taxon>
        <taxon>Agaricomycetidae</taxon>
        <taxon>Boletales</taxon>
        <taxon>Suillineae</taxon>
        <taxon>Suillaceae</taxon>
        <taxon>Suillus</taxon>
    </lineage>
</organism>
<evidence type="ECO:0000259" key="4">
    <source>
        <dbReference type="Pfam" id="PF00176"/>
    </source>
</evidence>
<dbReference type="SUPFAM" id="SSF52540">
    <property type="entry name" value="P-loop containing nucleoside triphosphate hydrolases"/>
    <property type="match status" value="1"/>
</dbReference>
<evidence type="ECO:0000256" key="3">
    <source>
        <dbReference type="ARBA" id="ARBA00022840"/>
    </source>
</evidence>
<sequence length="163" mass="18825">MSFANLGTGDKIELNEEALLVVLWLHKVLQPFLLRRLKRDVESELLDKVEKVIKVRMSALQSQLYRQMKKHNEKDVKGYVSRILSKFFTMGHRVLIFFQMMKVMDVMEDFLKMMGWKGTKTEEHALHVQQFNAKDSVSILSTRAGGLGLNLQTADTVIMCAHQ</sequence>
<evidence type="ECO:0000256" key="1">
    <source>
        <dbReference type="ARBA" id="ARBA00022741"/>
    </source>
</evidence>
<dbReference type="InterPro" id="IPR038718">
    <property type="entry name" value="SNF2-like_sf"/>
</dbReference>
<keyword evidence="3" id="KW-0067">ATP-binding</keyword>
<dbReference type="GO" id="GO:0005524">
    <property type="term" value="F:ATP binding"/>
    <property type="evidence" value="ECO:0007669"/>
    <property type="project" value="InterPro"/>
</dbReference>
<comment type="caution">
    <text evidence="6">The sequence shown here is derived from an EMBL/GenBank/DDBJ whole genome shotgun (WGS) entry which is preliminary data.</text>
</comment>
<dbReference type="GO" id="GO:0016787">
    <property type="term" value="F:hydrolase activity"/>
    <property type="evidence" value="ECO:0007669"/>
    <property type="project" value="UniProtKB-KW"/>
</dbReference>
<dbReference type="AlphaFoldDB" id="A0A9P7D6D1"/>
<keyword evidence="2 6" id="KW-0378">Hydrolase</keyword>
<dbReference type="Pfam" id="PF00271">
    <property type="entry name" value="Helicase_C"/>
    <property type="match status" value="1"/>
</dbReference>
<name>A0A9P7D6D1_9AGAM</name>
<evidence type="ECO:0000256" key="2">
    <source>
        <dbReference type="ARBA" id="ARBA00022801"/>
    </source>
</evidence>
<dbReference type="PANTHER" id="PTHR10799">
    <property type="entry name" value="SNF2/RAD54 HELICASE FAMILY"/>
    <property type="match status" value="1"/>
</dbReference>
<keyword evidence="7" id="KW-1185">Reference proteome</keyword>
<dbReference type="EMBL" id="JABBWD010000008">
    <property type="protein sequence ID" value="KAG1780647.1"/>
    <property type="molecule type" value="Genomic_DNA"/>
</dbReference>
<evidence type="ECO:0000313" key="6">
    <source>
        <dbReference type="EMBL" id="KAG1780647.1"/>
    </source>
</evidence>
<dbReference type="Pfam" id="PF00176">
    <property type="entry name" value="SNF2-rel_dom"/>
    <property type="match status" value="1"/>
</dbReference>
<gene>
    <name evidence="6" type="ORF">EV702DRAFT_1042893</name>
</gene>
<dbReference type="InterPro" id="IPR049730">
    <property type="entry name" value="SNF2/RAD54-like_C"/>
</dbReference>
<dbReference type="OrthoDB" id="2688910at2759"/>
<keyword evidence="1" id="KW-0547">Nucleotide-binding</keyword>
<dbReference type="InterPro" id="IPR000330">
    <property type="entry name" value="SNF2_N"/>
</dbReference>
<dbReference type="InterPro" id="IPR027417">
    <property type="entry name" value="P-loop_NTPase"/>
</dbReference>
<proteinExistence type="predicted"/>
<dbReference type="Gene3D" id="3.40.50.10810">
    <property type="entry name" value="Tandem AAA-ATPase domain"/>
    <property type="match status" value="1"/>
</dbReference>
<dbReference type="CDD" id="cd18793">
    <property type="entry name" value="SF2_C_SNF"/>
    <property type="match status" value="1"/>
</dbReference>
<dbReference type="Proteomes" id="UP000714275">
    <property type="component" value="Unassembled WGS sequence"/>
</dbReference>
<accession>A0A9P7D6D1</accession>
<protein>
    <submittedName>
        <fullName evidence="6">P-loop containing nucleoside triphosphate hydrolase protein</fullName>
    </submittedName>
</protein>
<dbReference type="Gene3D" id="3.40.50.300">
    <property type="entry name" value="P-loop containing nucleotide triphosphate hydrolases"/>
    <property type="match status" value="2"/>
</dbReference>
<evidence type="ECO:0000313" key="7">
    <source>
        <dbReference type="Proteomes" id="UP000714275"/>
    </source>
</evidence>
<feature type="domain" description="SNF2 N-terminal" evidence="4">
    <location>
        <begin position="18"/>
        <end position="77"/>
    </location>
</feature>
<dbReference type="InterPro" id="IPR001650">
    <property type="entry name" value="Helicase_C-like"/>
</dbReference>